<feature type="compositionally biased region" description="Low complexity" evidence="2">
    <location>
        <begin position="146"/>
        <end position="158"/>
    </location>
</feature>
<feature type="domain" description="LOB" evidence="3">
    <location>
        <begin position="272"/>
        <end position="380"/>
    </location>
</feature>
<sequence>MGDEEAGPSSSGHSSPTSNTSTTPPPPTQPPPPPPHPQACAACKHQRRRCTPECRLARYFPADQPVRFRNAHRLFGIKNILRVMASASEELRDDAMKSVVYESDAWVLDPVGGAAGIVKGLSQELARVKAELDAVKRLIELHRRAAAQQQQQPPVAVASNGGFLPSPPPPQEQQPLFLPPPPPTMMLQDGHYDDETVEDDYLVDPPAMLLRRRRRRRNAMGMDMRLLPTSRKKATSTLPPLVSPPISMAQPWRPFVADISPVAVADVDDPPGACAACAHLGRACPPGCPLARCFPAAGDQPAGGQLFRNAFRLFGVGNVVGFLLAAGGDPGKRRDAVASVAYEADARADDPVRGAHGVVMDLERQLDCLKAELATAQSALARHRQYAQPPPPPPNALDRARALNYFCHGCCGDVDGAA</sequence>
<evidence type="ECO:0000256" key="1">
    <source>
        <dbReference type="ARBA" id="ARBA00005474"/>
    </source>
</evidence>
<proteinExistence type="inferred from homology"/>
<dbReference type="PANTHER" id="PTHR31301">
    <property type="entry name" value="LOB DOMAIN-CONTAINING PROTEIN 4-RELATED"/>
    <property type="match status" value="1"/>
</dbReference>
<name>A0A0E0C3R7_9ORYZ</name>
<dbReference type="PROSITE" id="PS50891">
    <property type="entry name" value="LOB"/>
    <property type="match status" value="2"/>
</dbReference>
<reference evidence="4" key="1">
    <citation type="submission" date="2015-04" db="UniProtKB">
        <authorList>
            <consortium name="EnsemblPlants"/>
        </authorList>
    </citation>
    <scope>IDENTIFICATION</scope>
</reference>
<keyword evidence="5" id="KW-1185">Reference proteome</keyword>
<dbReference type="HOGENOM" id="CLU_669719_0_0_1"/>
<evidence type="ECO:0000313" key="5">
    <source>
        <dbReference type="Proteomes" id="UP000008021"/>
    </source>
</evidence>
<dbReference type="STRING" id="40149.A0A0E0C3R7"/>
<dbReference type="PANTHER" id="PTHR31301:SF21">
    <property type="entry name" value="LOB DOMAIN-CONTAINING PROTEIN 27-RELATED"/>
    <property type="match status" value="1"/>
</dbReference>
<dbReference type="Gramene" id="OMERI01G18630.1">
    <property type="protein sequence ID" value="OMERI01G18630.1"/>
    <property type="gene ID" value="OMERI01G18630"/>
</dbReference>
<dbReference type="InterPro" id="IPR004883">
    <property type="entry name" value="LOB"/>
</dbReference>
<evidence type="ECO:0000313" key="4">
    <source>
        <dbReference type="EnsemblPlants" id="OMERI01G18630.1"/>
    </source>
</evidence>
<dbReference type="Pfam" id="PF03195">
    <property type="entry name" value="LOB"/>
    <property type="match status" value="2"/>
</dbReference>
<dbReference type="Proteomes" id="UP000008021">
    <property type="component" value="Chromosome 1"/>
</dbReference>
<feature type="compositionally biased region" description="Pro residues" evidence="2">
    <location>
        <begin position="23"/>
        <end position="37"/>
    </location>
</feature>
<comment type="similarity">
    <text evidence="1">Belongs to the LOB domain-containing protein family.</text>
</comment>
<evidence type="ECO:0000259" key="3">
    <source>
        <dbReference type="PROSITE" id="PS50891"/>
    </source>
</evidence>
<feature type="region of interest" description="Disordered" evidence="2">
    <location>
        <begin position="145"/>
        <end position="173"/>
    </location>
</feature>
<dbReference type="eggNOG" id="ENOG502SR84">
    <property type="taxonomic scope" value="Eukaryota"/>
</dbReference>
<reference evidence="4" key="2">
    <citation type="submission" date="2018-05" db="EMBL/GenBank/DDBJ databases">
        <title>OmerRS3 (Oryza meridionalis Reference Sequence Version 3).</title>
        <authorList>
            <person name="Zhang J."/>
            <person name="Kudrna D."/>
            <person name="Lee S."/>
            <person name="Talag J."/>
            <person name="Welchert J."/>
            <person name="Wing R.A."/>
        </authorList>
    </citation>
    <scope>NUCLEOTIDE SEQUENCE [LARGE SCALE GENOMIC DNA]</scope>
    <source>
        <strain evidence="4">cv. OR44</strain>
    </source>
</reference>
<feature type="domain" description="LOB" evidence="3">
    <location>
        <begin position="38"/>
        <end position="139"/>
    </location>
</feature>
<dbReference type="EnsemblPlants" id="OMERI01G18630.1">
    <property type="protein sequence ID" value="OMERI01G18630.1"/>
    <property type="gene ID" value="OMERI01G18630"/>
</dbReference>
<protein>
    <recommendedName>
        <fullName evidence="3">LOB domain-containing protein</fullName>
    </recommendedName>
</protein>
<organism evidence="4">
    <name type="scientific">Oryza meridionalis</name>
    <dbReference type="NCBI Taxonomy" id="40149"/>
    <lineage>
        <taxon>Eukaryota</taxon>
        <taxon>Viridiplantae</taxon>
        <taxon>Streptophyta</taxon>
        <taxon>Embryophyta</taxon>
        <taxon>Tracheophyta</taxon>
        <taxon>Spermatophyta</taxon>
        <taxon>Magnoliopsida</taxon>
        <taxon>Liliopsida</taxon>
        <taxon>Poales</taxon>
        <taxon>Poaceae</taxon>
        <taxon>BOP clade</taxon>
        <taxon>Oryzoideae</taxon>
        <taxon>Oryzeae</taxon>
        <taxon>Oryzinae</taxon>
        <taxon>Oryza</taxon>
    </lineage>
</organism>
<dbReference type="AlphaFoldDB" id="A0A0E0C3R7"/>
<evidence type="ECO:0000256" key="2">
    <source>
        <dbReference type="SAM" id="MobiDB-lite"/>
    </source>
</evidence>
<accession>A0A0E0C3R7</accession>
<feature type="compositionally biased region" description="Low complexity" evidence="2">
    <location>
        <begin position="7"/>
        <end position="22"/>
    </location>
</feature>
<feature type="region of interest" description="Disordered" evidence="2">
    <location>
        <begin position="1"/>
        <end position="40"/>
    </location>
</feature>